<dbReference type="AlphaFoldDB" id="A0A939H2W7"/>
<keyword evidence="7" id="KW-1185">Reference proteome</keyword>
<evidence type="ECO:0000256" key="4">
    <source>
        <dbReference type="ARBA" id="ARBA00022833"/>
    </source>
</evidence>
<sequence length="293" mass="30827">MSTDCSADFSAHFPAESTLPRWPSRYWAEVTAHDFALAQTQGLAAQTIAVLPLGATEQHGPHLPLRVDTALAEGIVAAALAQLPAHVPALALPTQAIGLSGEHQAFAGTLSLQPATLLALWGDIGAGVARAGVKKLLLFNAHGGNVSSMDIVARQLRQQHGLLVVHCSWFNLPLPQEVHAAFSAHEHRFGVHAGEVETSMLLHLAPEQVQMARAQNFASTSATRAQRFAILGNGKSAKLGWAMQDYNPAGAAGNAAQADAQRGQALVEAAAQGLAQLLQEMHQLPLDTVGPAY</sequence>
<proteinExistence type="inferred from homology"/>
<dbReference type="GO" id="GO:0009231">
    <property type="term" value="P:riboflavin biosynthetic process"/>
    <property type="evidence" value="ECO:0007669"/>
    <property type="project" value="TreeGrafter"/>
</dbReference>
<evidence type="ECO:0000256" key="1">
    <source>
        <dbReference type="ARBA" id="ARBA00001947"/>
    </source>
</evidence>
<organism evidence="6 7">
    <name type="scientific">Comamonas denitrificans</name>
    <dbReference type="NCBI Taxonomy" id="117506"/>
    <lineage>
        <taxon>Bacteria</taxon>
        <taxon>Pseudomonadati</taxon>
        <taxon>Pseudomonadota</taxon>
        <taxon>Betaproteobacteria</taxon>
        <taxon>Burkholderiales</taxon>
        <taxon>Comamonadaceae</taxon>
        <taxon>Comamonas</taxon>
    </lineage>
</organism>
<protein>
    <submittedName>
        <fullName evidence="6">Creatininase family protein</fullName>
    </submittedName>
</protein>
<dbReference type="GO" id="GO:0046872">
    <property type="term" value="F:metal ion binding"/>
    <property type="evidence" value="ECO:0007669"/>
    <property type="project" value="UniProtKB-KW"/>
</dbReference>
<keyword evidence="2" id="KW-0479">Metal-binding</keyword>
<evidence type="ECO:0000256" key="3">
    <source>
        <dbReference type="ARBA" id="ARBA00022801"/>
    </source>
</evidence>
<accession>A0A939H2W7</accession>
<dbReference type="PANTHER" id="PTHR35005">
    <property type="entry name" value="3-DEHYDRO-SCYLLO-INOSOSE HYDROLASE"/>
    <property type="match status" value="1"/>
</dbReference>
<dbReference type="InterPro" id="IPR003785">
    <property type="entry name" value="Creatininase/forma_Hydrolase"/>
</dbReference>
<evidence type="ECO:0000313" key="7">
    <source>
        <dbReference type="Proteomes" id="UP000664731"/>
    </source>
</evidence>
<dbReference type="Proteomes" id="UP000664731">
    <property type="component" value="Unassembled WGS sequence"/>
</dbReference>
<dbReference type="Pfam" id="PF02633">
    <property type="entry name" value="Creatininase"/>
    <property type="match status" value="1"/>
</dbReference>
<name>A0A939H2W7_9BURK</name>
<comment type="similarity">
    <text evidence="5">Belongs to the creatininase superfamily.</text>
</comment>
<dbReference type="RefSeq" id="WP_207575964.1">
    <property type="nucleotide sequence ID" value="NZ_JAFNME010000032.1"/>
</dbReference>
<comment type="caution">
    <text evidence="6">The sequence shown here is derived from an EMBL/GenBank/DDBJ whole genome shotgun (WGS) entry which is preliminary data.</text>
</comment>
<evidence type="ECO:0000313" key="6">
    <source>
        <dbReference type="EMBL" id="MBO1250571.1"/>
    </source>
</evidence>
<keyword evidence="4" id="KW-0862">Zinc</keyword>
<reference evidence="6" key="1">
    <citation type="submission" date="2021-03" db="EMBL/GenBank/DDBJ databases">
        <title>Comamonas denitrificans.</title>
        <authorList>
            <person name="Finster K."/>
        </authorList>
    </citation>
    <scope>NUCLEOTIDE SEQUENCE</scope>
    <source>
        <strain evidence="6">MM2021_4</strain>
    </source>
</reference>
<keyword evidence="3" id="KW-0378">Hydrolase</keyword>
<evidence type="ECO:0000256" key="5">
    <source>
        <dbReference type="ARBA" id="ARBA00024029"/>
    </source>
</evidence>
<dbReference type="Gene3D" id="3.40.50.10310">
    <property type="entry name" value="Creatininase"/>
    <property type="match status" value="1"/>
</dbReference>
<dbReference type="SUPFAM" id="SSF102215">
    <property type="entry name" value="Creatininase"/>
    <property type="match status" value="1"/>
</dbReference>
<dbReference type="GO" id="GO:0016811">
    <property type="term" value="F:hydrolase activity, acting on carbon-nitrogen (but not peptide) bonds, in linear amides"/>
    <property type="evidence" value="ECO:0007669"/>
    <property type="project" value="TreeGrafter"/>
</dbReference>
<dbReference type="EMBL" id="JAFNME010000032">
    <property type="protein sequence ID" value="MBO1250571.1"/>
    <property type="molecule type" value="Genomic_DNA"/>
</dbReference>
<dbReference type="InterPro" id="IPR024087">
    <property type="entry name" value="Creatininase-like_sf"/>
</dbReference>
<evidence type="ECO:0000256" key="2">
    <source>
        <dbReference type="ARBA" id="ARBA00022723"/>
    </source>
</evidence>
<gene>
    <name evidence="6" type="ORF">J1777_12155</name>
</gene>
<comment type="cofactor">
    <cofactor evidence="1">
        <name>Zn(2+)</name>
        <dbReference type="ChEBI" id="CHEBI:29105"/>
    </cofactor>
</comment>
<dbReference type="PANTHER" id="PTHR35005:SF1">
    <property type="entry name" value="2-AMINO-5-FORMYLAMINO-6-RIBOSYLAMINOPYRIMIDIN-4(3H)-ONE 5'-MONOPHOSPHATE DEFORMYLASE"/>
    <property type="match status" value="1"/>
</dbReference>